<organism evidence="1 2">
    <name type="scientific">Panagrolaimus sp. JU765</name>
    <dbReference type="NCBI Taxonomy" id="591449"/>
    <lineage>
        <taxon>Eukaryota</taxon>
        <taxon>Metazoa</taxon>
        <taxon>Ecdysozoa</taxon>
        <taxon>Nematoda</taxon>
        <taxon>Chromadorea</taxon>
        <taxon>Rhabditida</taxon>
        <taxon>Tylenchina</taxon>
        <taxon>Panagrolaimomorpha</taxon>
        <taxon>Panagrolaimoidea</taxon>
        <taxon>Panagrolaimidae</taxon>
        <taxon>Panagrolaimus</taxon>
    </lineage>
</organism>
<dbReference type="Proteomes" id="UP000887576">
    <property type="component" value="Unplaced"/>
</dbReference>
<proteinExistence type="predicted"/>
<protein>
    <submittedName>
        <fullName evidence="2">Aspartate dehydrogenase domain-containing protein</fullName>
    </submittedName>
</protein>
<evidence type="ECO:0000313" key="2">
    <source>
        <dbReference type="WBParaSite" id="JU765_v2.g16323.t1"/>
    </source>
</evidence>
<reference evidence="2" key="1">
    <citation type="submission" date="2022-11" db="UniProtKB">
        <authorList>
            <consortium name="WormBaseParasite"/>
        </authorList>
    </citation>
    <scope>IDENTIFICATION</scope>
</reference>
<dbReference type="WBParaSite" id="JU765_v2.g16323.t1">
    <property type="protein sequence ID" value="JU765_v2.g16323.t1"/>
    <property type="gene ID" value="JU765_v2.g16323"/>
</dbReference>
<name>A0AC34QH91_9BILA</name>
<accession>A0AC34QH91</accession>
<sequence>MTAKKIGIIGYGHLGEFLSVELRNRKEFKIEKIWNRTEIEKENVLPLSDLSPESIQGLDLIIEVAHPQIIERYAEMILDHTDLFIGSPTALADENLLDSIKNKLKKFPQRRVFVPAGAFWGGSDIQKMADYGTLKGLTITMIKHPNSLKVLGDLDELCQRAKKTNSPIVLYDGPVRMLCPLAPNNVNTMAGAAIAAHNLGFDNTRAKLIADPSMTNWHIVEVEVTGPNGFTVKTRRENPAAPGAVTGSATYLSFLASIVQSLYKPPGISIC</sequence>
<evidence type="ECO:0000313" key="1">
    <source>
        <dbReference type="Proteomes" id="UP000887576"/>
    </source>
</evidence>